<dbReference type="GeneID" id="3541403"/>
<dbReference type="RefSeq" id="XP_810595.1">
    <property type="nucleotide sequence ID" value="XM_805502.1"/>
</dbReference>
<feature type="compositionally biased region" description="Low complexity" evidence="5">
    <location>
        <begin position="222"/>
        <end position="235"/>
    </location>
</feature>
<dbReference type="Gene3D" id="3.30.40.10">
    <property type="entry name" value="Zinc/RING finger domain, C3HC4 (zinc finger)"/>
    <property type="match status" value="1"/>
</dbReference>
<feature type="compositionally biased region" description="Basic and acidic residues" evidence="5">
    <location>
        <begin position="272"/>
        <end position="281"/>
    </location>
</feature>
<dbReference type="Proteomes" id="UP000002296">
    <property type="component" value="Unassembled WGS sequence"/>
</dbReference>
<dbReference type="InParanoid" id="Q4D897"/>
<dbReference type="PaxDb" id="353153-Q4D897"/>
<dbReference type="Pfam" id="PF02891">
    <property type="entry name" value="zf-MIZ"/>
    <property type="match status" value="1"/>
</dbReference>
<keyword evidence="1" id="KW-0479">Metal-binding</keyword>
<feature type="compositionally biased region" description="Acidic residues" evidence="5">
    <location>
        <begin position="236"/>
        <end position="249"/>
    </location>
</feature>
<dbReference type="KEGG" id="tcr:509319.30"/>
<dbReference type="CDD" id="cd16650">
    <property type="entry name" value="SP-RING_PIAS-like"/>
    <property type="match status" value="1"/>
</dbReference>
<keyword evidence="3" id="KW-0862">Zinc</keyword>
<reference evidence="8 9" key="1">
    <citation type="journal article" date="2005" name="Science">
        <title>The genome sequence of Trypanosoma cruzi, etiologic agent of Chagas disease.</title>
        <authorList>
            <person name="El-Sayed N.M."/>
            <person name="Myler P.J."/>
            <person name="Bartholomeu D.C."/>
            <person name="Nilsson D."/>
            <person name="Aggarwal G."/>
            <person name="Tran A.N."/>
            <person name="Ghedin E."/>
            <person name="Worthey E.A."/>
            <person name="Delcher A.L."/>
            <person name="Blandin G."/>
            <person name="Westenberger S.J."/>
            <person name="Caler E."/>
            <person name="Cerqueira G.C."/>
            <person name="Branche C."/>
            <person name="Haas B."/>
            <person name="Anupama A."/>
            <person name="Arner E."/>
            <person name="Aslund L."/>
            <person name="Attipoe P."/>
            <person name="Bontempi E."/>
            <person name="Bringaud F."/>
            <person name="Burton P."/>
            <person name="Cadag E."/>
            <person name="Campbell D.A."/>
            <person name="Carrington M."/>
            <person name="Crabtree J."/>
            <person name="Darban H."/>
            <person name="da Silveira J.F."/>
            <person name="de Jong P."/>
            <person name="Edwards K."/>
            <person name="Englund P.T."/>
            <person name="Fazelina G."/>
            <person name="Feldblyum T."/>
            <person name="Ferella M."/>
            <person name="Frasch A.C."/>
            <person name="Gull K."/>
            <person name="Horn D."/>
            <person name="Hou L."/>
            <person name="Huang Y."/>
            <person name="Kindlund E."/>
            <person name="Klingbeil M."/>
            <person name="Kluge S."/>
            <person name="Koo H."/>
            <person name="Lacerda D."/>
            <person name="Levin M.J."/>
            <person name="Lorenzi H."/>
            <person name="Louie T."/>
            <person name="Machado C.R."/>
            <person name="McCulloch R."/>
            <person name="McKenna A."/>
            <person name="Mizuno Y."/>
            <person name="Mottram J.C."/>
            <person name="Nelson S."/>
            <person name="Ochaya S."/>
            <person name="Osoegawa K."/>
            <person name="Pai G."/>
            <person name="Parsons M."/>
            <person name="Pentony M."/>
            <person name="Pettersson U."/>
            <person name="Pop M."/>
            <person name="Ramirez J.L."/>
            <person name="Rinta J."/>
            <person name="Robertson L."/>
            <person name="Salzberg S.L."/>
            <person name="Sanchez D.O."/>
            <person name="Seyler A."/>
            <person name="Sharma R."/>
            <person name="Shetty J."/>
            <person name="Simpson A.J."/>
            <person name="Sisk E."/>
            <person name="Tammi M.T."/>
            <person name="Tarleton R."/>
            <person name="Teixeira S."/>
            <person name="Van Aken S."/>
            <person name="Vogt C."/>
            <person name="Ward P.N."/>
            <person name="Wickstead B."/>
            <person name="Wortman J."/>
            <person name="White O."/>
            <person name="Fraser C.M."/>
            <person name="Stuart K.D."/>
            <person name="Andersson B."/>
        </authorList>
    </citation>
    <scope>NUCLEOTIDE SEQUENCE [LARGE SCALE GENOMIC DNA]</scope>
    <source>
        <strain evidence="8 9">CL Brener</strain>
    </source>
</reference>
<evidence type="ECO:0000256" key="4">
    <source>
        <dbReference type="PROSITE-ProRule" id="PRU00452"/>
    </source>
</evidence>
<dbReference type="GO" id="GO:0008270">
    <property type="term" value="F:zinc ion binding"/>
    <property type="evidence" value="ECO:0007669"/>
    <property type="project" value="UniProtKB-KW"/>
</dbReference>
<evidence type="ECO:0000256" key="3">
    <source>
        <dbReference type="ARBA" id="ARBA00022833"/>
    </source>
</evidence>
<dbReference type="PANTHER" id="PTHR10782:SF96">
    <property type="entry name" value="SP-RING-TYPE DOMAIN-CONTAINING PROTEIN"/>
    <property type="match status" value="1"/>
</dbReference>
<evidence type="ECO:0000256" key="5">
    <source>
        <dbReference type="SAM" id="MobiDB-lite"/>
    </source>
</evidence>
<organism evidence="8 9">
    <name type="scientific">Trypanosoma cruzi (strain CL Brener)</name>
    <dbReference type="NCBI Taxonomy" id="353153"/>
    <lineage>
        <taxon>Eukaryota</taxon>
        <taxon>Discoba</taxon>
        <taxon>Euglenozoa</taxon>
        <taxon>Kinetoplastea</taxon>
        <taxon>Metakinetoplastina</taxon>
        <taxon>Trypanosomatida</taxon>
        <taxon>Trypanosomatidae</taxon>
        <taxon>Trypanosoma</taxon>
        <taxon>Schizotrypanum</taxon>
    </lineage>
</organism>
<feature type="signal peptide" evidence="6">
    <location>
        <begin position="1"/>
        <end position="28"/>
    </location>
</feature>
<dbReference type="PROSITE" id="PS51044">
    <property type="entry name" value="ZF_SP_RING"/>
    <property type="match status" value="1"/>
</dbReference>
<feature type="region of interest" description="Disordered" evidence="5">
    <location>
        <begin position="261"/>
        <end position="283"/>
    </location>
</feature>
<dbReference type="eggNOG" id="KOG2169">
    <property type="taxonomic scope" value="Eukaryota"/>
</dbReference>
<evidence type="ECO:0000313" key="8">
    <source>
        <dbReference type="EMBL" id="EAN88744.1"/>
    </source>
</evidence>
<dbReference type="GO" id="GO:0016925">
    <property type="term" value="P:protein sumoylation"/>
    <property type="evidence" value="ECO:0007669"/>
    <property type="project" value="TreeGrafter"/>
</dbReference>
<dbReference type="GO" id="GO:0061665">
    <property type="term" value="F:SUMO ligase activity"/>
    <property type="evidence" value="ECO:0007669"/>
    <property type="project" value="TreeGrafter"/>
</dbReference>
<keyword evidence="6" id="KW-0732">Signal</keyword>
<dbReference type="InterPro" id="IPR013083">
    <property type="entry name" value="Znf_RING/FYVE/PHD"/>
</dbReference>
<evidence type="ECO:0000256" key="2">
    <source>
        <dbReference type="ARBA" id="ARBA00022771"/>
    </source>
</evidence>
<protein>
    <recommendedName>
        <fullName evidence="7">SP-RING-type domain-containing protein</fullName>
    </recommendedName>
</protein>
<sequence length="480" mass="52921">MYFSSLRPYNHFRVSFLFLFLCIHLPMAREGGRRGCGCGRSVREMAVVPALIPRSIQSPLYPIHAVLRRFDLLAGSHSSVVLQCIGPLPPKSLLYPPSMSAERMELVLFPCQLGEPTRPIGWPPATSHECTVMVNQTYVTDEFPRCPTRSASHRTLAGLPLSLYLRLREDGCIDTGAPLKLVVTSKAKWAATFLLAWCGANDICTLVTDVVARLQRSESTCSWSNLPSSFSSLSSPEDDGSEGGSDSDVDVDSGWVEEMDCGDTKANFNNNESKRRGDNKKTSSSASLGAMIVVDDDDEEEGLMNDGEAIVTLRCPLSYQRIRVAGKGKHCVHLACFDVVTYLESSLRSSTWNCPICDGPVFIYDVRSDRTMQSALDALDADEDTVVLFGPGHCQWRAARQQKFAPVSATDNNDSCKGMCVTRETKCNGEKGRQRQPQLRVVDENGETEEMGDDAEFVGTAMMNSGQKRPRHEKVLRPSL</sequence>
<gene>
    <name evidence="8" type="ORF">Tc00.1047053509319.30</name>
</gene>
<dbReference type="PANTHER" id="PTHR10782">
    <property type="entry name" value="ZINC FINGER MIZ DOMAIN-CONTAINING PROTEIN"/>
    <property type="match status" value="1"/>
</dbReference>
<evidence type="ECO:0000256" key="1">
    <source>
        <dbReference type="ARBA" id="ARBA00022723"/>
    </source>
</evidence>
<dbReference type="EMBL" id="AAHK01000838">
    <property type="protein sequence ID" value="EAN88744.1"/>
    <property type="molecule type" value="Genomic_DNA"/>
</dbReference>
<dbReference type="STRING" id="353153.Q4D897"/>
<evidence type="ECO:0000256" key="6">
    <source>
        <dbReference type="SAM" id="SignalP"/>
    </source>
</evidence>
<dbReference type="AlphaFoldDB" id="Q4D897"/>
<accession>Q4D897</accession>
<name>Q4D897_TRYCC</name>
<feature type="chain" id="PRO_5004236124" description="SP-RING-type domain-containing protein" evidence="6">
    <location>
        <begin position="29"/>
        <end position="480"/>
    </location>
</feature>
<comment type="caution">
    <text evidence="8">The sequence shown here is derived from an EMBL/GenBank/DDBJ whole genome shotgun (WGS) entry which is preliminary data.</text>
</comment>
<evidence type="ECO:0000259" key="7">
    <source>
        <dbReference type="PROSITE" id="PS51044"/>
    </source>
</evidence>
<proteinExistence type="predicted"/>
<feature type="domain" description="SP-RING-type" evidence="7">
    <location>
        <begin position="294"/>
        <end position="381"/>
    </location>
</feature>
<keyword evidence="9" id="KW-1185">Reference proteome</keyword>
<dbReference type="InterPro" id="IPR004181">
    <property type="entry name" value="Znf_MIZ"/>
</dbReference>
<keyword evidence="2 4" id="KW-0863">Zinc-finger</keyword>
<evidence type="ECO:0000313" key="9">
    <source>
        <dbReference type="Proteomes" id="UP000002296"/>
    </source>
</evidence>
<feature type="region of interest" description="Disordered" evidence="5">
    <location>
        <begin position="221"/>
        <end position="249"/>
    </location>
</feature>
<dbReference type="GO" id="GO:0000785">
    <property type="term" value="C:chromatin"/>
    <property type="evidence" value="ECO:0007669"/>
    <property type="project" value="TreeGrafter"/>
</dbReference>